<dbReference type="EMBL" id="LR215048">
    <property type="protein sequence ID" value="VEU80217.1"/>
    <property type="molecule type" value="Genomic_DNA"/>
</dbReference>
<dbReference type="STRING" id="1278311.GCA_000428705_01152"/>
<reference evidence="4 5" key="1">
    <citation type="submission" date="2019-01" db="EMBL/GenBank/DDBJ databases">
        <authorList>
            <consortium name="Pathogen Informatics"/>
        </authorList>
    </citation>
    <scope>NUCLEOTIDE SEQUENCE [LARGE SCALE GENOMIC DNA]</scope>
    <source>
        <strain evidence="4 5">NCTC10138</strain>
    </source>
</reference>
<dbReference type="InterPro" id="IPR000424">
    <property type="entry name" value="Primosome_PriB/ssb"/>
</dbReference>
<dbReference type="PROSITE" id="PS50935">
    <property type="entry name" value="SSB"/>
    <property type="match status" value="1"/>
</dbReference>
<dbReference type="PANTHER" id="PTHR10302:SF27">
    <property type="entry name" value="SINGLE-STRANDED DNA-BINDING PROTEIN"/>
    <property type="match status" value="1"/>
</dbReference>
<dbReference type="Proteomes" id="UP000289841">
    <property type="component" value="Chromosome"/>
</dbReference>
<dbReference type="KEGG" id="aaxa:NCTC10138_00576"/>
<name>A0A449BCS3_HAPAX</name>
<dbReference type="Pfam" id="PF00436">
    <property type="entry name" value="SSB"/>
    <property type="match status" value="1"/>
</dbReference>
<dbReference type="GO" id="GO:0003697">
    <property type="term" value="F:single-stranded DNA binding"/>
    <property type="evidence" value="ECO:0007669"/>
    <property type="project" value="UniProtKB-UniRule"/>
</dbReference>
<evidence type="ECO:0000313" key="5">
    <source>
        <dbReference type="Proteomes" id="UP000289841"/>
    </source>
</evidence>
<dbReference type="NCBIfam" id="TIGR00621">
    <property type="entry name" value="ssb"/>
    <property type="match status" value="1"/>
</dbReference>
<dbReference type="GO" id="GO:0006281">
    <property type="term" value="P:DNA repair"/>
    <property type="evidence" value="ECO:0007669"/>
    <property type="project" value="UniProtKB-UniRule"/>
</dbReference>
<keyword evidence="2" id="KW-0234">DNA repair</keyword>
<dbReference type="PIRSF" id="PIRSF002070">
    <property type="entry name" value="SSB"/>
    <property type="match status" value="1"/>
</dbReference>
<dbReference type="GO" id="GO:0006310">
    <property type="term" value="P:DNA recombination"/>
    <property type="evidence" value="ECO:0007669"/>
    <property type="project" value="UniProtKB-UniRule"/>
</dbReference>
<comment type="caution">
    <text evidence="2">Lacks conserved residue(s) required for the propagation of feature annotation.</text>
</comment>
<dbReference type="GO" id="GO:0009295">
    <property type="term" value="C:nucleoid"/>
    <property type="evidence" value="ECO:0007669"/>
    <property type="project" value="TreeGrafter"/>
</dbReference>
<dbReference type="HAMAP" id="MF_00984">
    <property type="entry name" value="SSB"/>
    <property type="match status" value="1"/>
</dbReference>
<dbReference type="InterPro" id="IPR011344">
    <property type="entry name" value="ssDNA-bd"/>
</dbReference>
<dbReference type="Gene3D" id="2.40.50.140">
    <property type="entry name" value="Nucleic acid-binding proteins"/>
    <property type="match status" value="1"/>
</dbReference>
<sequence>MINNVVLVGRLTKDPELKVTQSNTPFVNFTVAVNRTFTDQTGERQADFINCIVWRKQAENLARYMRQGSLVGIQGRIQTRTFEGEQGTRYITEVVCDSIQFLETKGSQSDNNTNNNNDVNDEYYETSKKLVAEEDLPF</sequence>
<feature type="short sequence motif" description="Important for interaction with partner proteins" evidence="2">
    <location>
        <begin position="133"/>
        <end position="138"/>
    </location>
</feature>
<evidence type="ECO:0000256" key="2">
    <source>
        <dbReference type="HAMAP-Rule" id="MF_00984"/>
    </source>
</evidence>
<organism evidence="4 5">
    <name type="scientific">Haploplasma axanthum</name>
    <name type="common">Acholeplasma axanthum</name>
    <dbReference type="NCBI Taxonomy" id="29552"/>
    <lineage>
        <taxon>Bacteria</taxon>
        <taxon>Bacillati</taxon>
        <taxon>Mycoplasmatota</taxon>
        <taxon>Mollicutes</taxon>
        <taxon>Acholeplasmatales</taxon>
        <taxon>Acholeplasmataceae</taxon>
        <taxon>Haploplasma</taxon>
    </lineage>
</organism>
<gene>
    <name evidence="4" type="primary">ssb_1</name>
    <name evidence="4" type="ORF">NCTC10138_00576</name>
</gene>
<comment type="function">
    <text evidence="2">Plays an important role in DNA replication, recombination and repair. Binds to ssDNA and to an array of partner proteins to recruit them to their sites of action during DNA metabolism.</text>
</comment>
<comment type="subunit">
    <text evidence="2">Homotetramer.</text>
</comment>
<evidence type="ECO:0000256" key="1">
    <source>
        <dbReference type="ARBA" id="ARBA00023125"/>
    </source>
</evidence>
<evidence type="ECO:0000313" key="4">
    <source>
        <dbReference type="EMBL" id="VEU80217.1"/>
    </source>
</evidence>
<dbReference type="OrthoDB" id="9809878at2"/>
<dbReference type="SUPFAM" id="SSF50249">
    <property type="entry name" value="Nucleic acid-binding proteins"/>
    <property type="match status" value="1"/>
</dbReference>
<evidence type="ECO:0000256" key="3">
    <source>
        <dbReference type="PIRNR" id="PIRNR002070"/>
    </source>
</evidence>
<dbReference type="PANTHER" id="PTHR10302">
    <property type="entry name" value="SINGLE-STRANDED DNA-BINDING PROTEIN"/>
    <property type="match status" value="1"/>
</dbReference>
<keyword evidence="2" id="KW-0227">DNA damage</keyword>
<dbReference type="GO" id="GO:0006260">
    <property type="term" value="P:DNA replication"/>
    <property type="evidence" value="ECO:0007669"/>
    <property type="project" value="UniProtKB-UniRule"/>
</dbReference>
<keyword evidence="5" id="KW-1185">Reference proteome</keyword>
<keyword evidence="2" id="KW-0233">DNA recombination</keyword>
<protein>
    <recommendedName>
        <fullName evidence="2 3">Single-stranded DNA-binding protein</fullName>
        <shortName evidence="2">SSB</shortName>
    </recommendedName>
</protein>
<keyword evidence="1 2" id="KW-0238">DNA-binding</keyword>
<dbReference type="RefSeq" id="WP_026390667.1">
    <property type="nucleotide sequence ID" value="NZ_LR215048.1"/>
</dbReference>
<proteinExistence type="inferred from homology"/>
<dbReference type="CDD" id="cd04496">
    <property type="entry name" value="SSB_OBF"/>
    <property type="match status" value="1"/>
</dbReference>
<dbReference type="InterPro" id="IPR012340">
    <property type="entry name" value="NA-bd_OB-fold"/>
</dbReference>
<keyword evidence="2" id="KW-0235">DNA replication</keyword>
<accession>A0A449BCS3</accession>
<dbReference type="AlphaFoldDB" id="A0A449BCS3"/>